<dbReference type="Proteomes" id="UP000053766">
    <property type="component" value="Unassembled WGS sequence"/>
</dbReference>
<accession>A0A0D8Y4I5</accession>
<dbReference type="AlphaFoldDB" id="A0A0D8Y4I5"/>
<dbReference type="EMBL" id="KN716194">
    <property type="protein sequence ID" value="KJH50914.1"/>
    <property type="molecule type" value="Genomic_DNA"/>
</dbReference>
<reference evidence="4" key="2">
    <citation type="journal article" date="2016" name="Sci. Rep.">
        <title>Dictyocaulus viviparus genome, variome and transcriptome elucidate lungworm biology and support future intervention.</title>
        <authorList>
            <person name="McNulty S.N."/>
            <person name="Strube C."/>
            <person name="Rosa B.A."/>
            <person name="Martin J.C."/>
            <person name="Tyagi R."/>
            <person name="Choi Y.J."/>
            <person name="Wang Q."/>
            <person name="Hallsworth Pepin K."/>
            <person name="Zhang X."/>
            <person name="Ozersky P."/>
            <person name="Wilson R.K."/>
            <person name="Sternberg P.W."/>
            <person name="Gasser R.B."/>
            <person name="Mitreva M."/>
        </authorList>
    </citation>
    <scope>NUCLEOTIDE SEQUENCE [LARGE SCALE GENOMIC DNA]</scope>
    <source>
        <strain evidence="4">HannoverDv2000</strain>
    </source>
</reference>
<feature type="transmembrane region" description="Helical" evidence="2">
    <location>
        <begin position="12"/>
        <end position="29"/>
    </location>
</feature>
<evidence type="ECO:0000256" key="2">
    <source>
        <dbReference type="SAM" id="Phobius"/>
    </source>
</evidence>
<sequence>MRLTMTWLKRFVLILAIGTASYVIYLWMIDDNRTARKPKFAKKQGPIVITDEMRMMTGSSESTETISSPSKQKSVEQSETECAADTMTSESIIVKYESSSEADTVVT</sequence>
<gene>
    <name evidence="3" type="ORF">DICVIV_02875</name>
</gene>
<reference evidence="3 4" key="1">
    <citation type="submission" date="2013-11" db="EMBL/GenBank/DDBJ databases">
        <title>Draft genome of the bovine lungworm Dictyocaulus viviparus.</title>
        <authorList>
            <person name="Mitreva M."/>
        </authorList>
    </citation>
    <scope>NUCLEOTIDE SEQUENCE [LARGE SCALE GENOMIC DNA]</scope>
    <source>
        <strain evidence="3 4">HannoverDv2000</strain>
    </source>
</reference>
<keyword evidence="2" id="KW-1133">Transmembrane helix</keyword>
<evidence type="ECO:0000256" key="1">
    <source>
        <dbReference type="SAM" id="MobiDB-lite"/>
    </source>
</evidence>
<evidence type="ECO:0000313" key="4">
    <source>
        <dbReference type="Proteomes" id="UP000053766"/>
    </source>
</evidence>
<feature type="compositionally biased region" description="Low complexity" evidence="1">
    <location>
        <begin position="57"/>
        <end position="70"/>
    </location>
</feature>
<organism evidence="3 4">
    <name type="scientific">Dictyocaulus viviparus</name>
    <name type="common">Bovine lungworm</name>
    <dbReference type="NCBI Taxonomy" id="29172"/>
    <lineage>
        <taxon>Eukaryota</taxon>
        <taxon>Metazoa</taxon>
        <taxon>Ecdysozoa</taxon>
        <taxon>Nematoda</taxon>
        <taxon>Chromadorea</taxon>
        <taxon>Rhabditida</taxon>
        <taxon>Rhabditina</taxon>
        <taxon>Rhabditomorpha</taxon>
        <taxon>Strongyloidea</taxon>
        <taxon>Metastrongylidae</taxon>
        <taxon>Dictyocaulus</taxon>
    </lineage>
</organism>
<keyword evidence="2" id="KW-0812">Transmembrane</keyword>
<name>A0A0D8Y4I5_DICVI</name>
<evidence type="ECO:0000313" key="3">
    <source>
        <dbReference type="EMBL" id="KJH50914.1"/>
    </source>
</evidence>
<keyword evidence="4" id="KW-1185">Reference proteome</keyword>
<proteinExistence type="predicted"/>
<feature type="region of interest" description="Disordered" evidence="1">
    <location>
        <begin position="57"/>
        <end position="85"/>
    </location>
</feature>
<keyword evidence="2" id="KW-0472">Membrane</keyword>
<protein>
    <submittedName>
        <fullName evidence="3">Uncharacterized protein</fullName>
    </submittedName>
</protein>